<dbReference type="Proteomes" id="UP000440578">
    <property type="component" value="Unassembled WGS sequence"/>
</dbReference>
<dbReference type="InterPro" id="IPR000719">
    <property type="entry name" value="Prot_kinase_dom"/>
</dbReference>
<dbReference type="SUPFAM" id="SSF56112">
    <property type="entry name" value="Protein kinase-like (PK-like)"/>
    <property type="match status" value="1"/>
</dbReference>
<comment type="subcellular location">
    <subcellularLocation>
        <location evidence="1">Membrane</location>
        <topology evidence="1">Single-pass membrane protein</topology>
    </subcellularLocation>
</comment>
<dbReference type="Gene3D" id="2.60.40.10">
    <property type="entry name" value="Immunoglobulins"/>
    <property type="match status" value="5"/>
</dbReference>
<feature type="transmembrane region" description="Helical" evidence="13">
    <location>
        <begin position="513"/>
        <end position="534"/>
    </location>
</feature>
<evidence type="ECO:0000256" key="4">
    <source>
        <dbReference type="ARBA" id="ARBA00023136"/>
    </source>
</evidence>
<dbReference type="AlphaFoldDB" id="A0A6A4WP46"/>
<evidence type="ECO:0000256" key="3">
    <source>
        <dbReference type="ARBA" id="ARBA00022989"/>
    </source>
</evidence>
<dbReference type="InterPro" id="IPR013098">
    <property type="entry name" value="Ig_I-set"/>
</dbReference>
<dbReference type="OrthoDB" id="2413561at2759"/>
<evidence type="ECO:0000259" key="15">
    <source>
        <dbReference type="PROSITE" id="PS50835"/>
    </source>
</evidence>
<dbReference type="SMART" id="SM00408">
    <property type="entry name" value="IGc2"/>
    <property type="match status" value="5"/>
</dbReference>
<protein>
    <submittedName>
        <fullName evidence="16">Inactive tyrosine-protein kinase 7</fullName>
    </submittedName>
</protein>
<dbReference type="SMART" id="SM00409">
    <property type="entry name" value="IG"/>
    <property type="match status" value="5"/>
</dbReference>
<dbReference type="GO" id="GO:0007156">
    <property type="term" value="P:homophilic cell adhesion via plasma membrane adhesion molecules"/>
    <property type="evidence" value="ECO:0007669"/>
    <property type="project" value="TreeGrafter"/>
</dbReference>
<dbReference type="InterPro" id="IPR003598">
    <property type="entry name" value="Ig_sub2"/>
</dbReference>
<feature type="domain" description="Ig-like" evidence="15">
    <location>
        <begin position="122"/>
        <end position="208"/>
    </location>
</feature>
<keyword evidence="17" id="KW-1185">Reference proteome</keyword>
<dbReference type="FunFam" id="2.60.40.10:FF:000032">
    <property type="entry name" value="palladin isoform X1"/>
    <property type="match status" value="1"/>
</dbReference>
<proteinExistence type="predicted"/>
<keyword evidence="4 13" id="KW-0472">Membrane</keyword>
<dbReference type="PRINTS" id="PR00109">
    <property type="entry name" value="TYRKINASE"/>
</dbReference>
<dbReference type="GO" id="GO:0005886">
    <property type="term" value="C:plasma membrane"/>
    <property type="evidence" value="ECO:0007669"/>
    <property type="project" value="TreeGrafter"/>
</dbReference>
<keyword evidence="3 13" id="KW-1133">Transmembrane helix</keyword>
<dbReference type="Gene3D" id="3.30.200.20">
    <property type="entry name" value="Phosphorylase Kinase, domain 1"/>
    <property type="match status" value="1"/>
</dbReference>
<dbReference type="PROSITE" id="PS00109">
    <property type="entry name" value="PROTEIN_KINASE_TYR"/>
    <property type="match status" value="1"/>
</dbReference>
<evidence type="ECO:0000256" key="13">
    <source>
        <dbReference type="SAM" id="Phobius"/>
    </source>
</evidence>
<dbReference type="GO" id="GO:0046872">
    <property type="term" value="F:metal ion binding"/>
    <property type="evidence" value="ECO:0007669"/>
    <property type="project" value="UniProtKB-KW"/>
</dbReference>
<accession>A0A6A4WP46</accession>
<keyword evidence="8" id="KW-0393">Immunoglobulin domain</keyword>
<feature type="compositionally biased region" description="Low complexity" evidence="12">
    <location>
        <begin position="617"/>
        <end position="649"/>
    </location>
</feature>
<dbReference type="GO" id="GO:0004713">
    <property type="term" value="F:protein tyrosine kinase activity"/>
    <property type="evidence" value="ECO:0007669"/>
    <property type="project" value="InterPro"/>
</dbReference>
<evidence type="ECO:0000256" key="11">
    <source>
        <dbReference type="PIRSR" id="PIRSR000615-3"/>
    </source>
</evidence>
<dbReference type="PANTHER" id="PTHR10075">
    <property type="entry name" value="BASIGIN RELATED"/>
    <property type="match status" value="1"/>
</dbReference>
<reference evidence="16 17" key="1">
    <citation type="submission" date="2019-07" db="EMBL/GenBank/DDBJ databases">
        <title>Draft genome assembly of a fouling barnacle, Amphibalanus amphitrite (Darwin, 1854): The first reference genome for Thecostraca.</title>
        <authorList>
            <person name="Kim W."/>
        </authorList>
    </citation>
    <scope>NUCLEOTIDE SEQUENCE [LARGE SCALE GENOMIC DNA]</scope>
    <source>
        <strain evidence="16">SNU_AA5</strain>
        <tissue evidence="16">Soma without cirri and trophi</tissue>
    </source>
</reference>
<evidence type="ECO:0000256" key="2">
    <source>
        <dbReference type="ARBA" id="ARBA00022692"/>
    </source>
</evidence>
<dbReference type="Pfam" id="PF07714">
    <property type="entry name" value="PK_Tyr_Ser-Thr"/>
    <property type="match status" value="1"/>
</dbReference>
<keyword evidence="7" id="KW-0325">Glycoprotein</keyword>
<feature type="active site" description="Proton acceptor" evidence="9">
    <location>
        <position position="795"/>
    </location>
</feature>
<dbReference type="GO" id="GO:0060828">
    <property type="term" value="P:regulation of canonical Wnt signaling pathway"/>
    <property type="evidence" value="ECO:0007669"/>
    <property type="project" value="TreeGrafter"/>
</dbReference>
<dbReference type="SMART" id="SM00219">
    <property type="entry name" value="TyrKc"/>
    <property type="match status" value="1"/>
</dbReference>
<dbReference type="GO" id="GO:0007411">
    <property type="term" value="P:axon guidance"/>
    <property type="evidence" value="ECO:0007669"/>
    <property type="project" value="TreeGrafter"/>
</dbReference>
<feature type="binding site" evidence="10">
    <location>
        <position position="799"/>
    </location>
    <ligand>
        <name>ATP</name>
        <dbReference type="ChEBI" id="CHEBI:30616"/>
    </ligand>
</feature>
<dbReference type="InterPro" id="IPR013783">
    <property type="entry name" value="Ig-like_fold"/>
</dbReference>
<gene>
    <name evidence="16" type="primary">Ptk7_1</name>
    <name evidence="16" type="ORF">FJT64_023813</name>
</gene>
<dbReference type="PANTHER" id="PTHR10075:SF100">
    <property type="entry name" value="FASCICLIN-2"/>
    <property type="match status" value="1"/>
</dbReference>
<dbReference type="GO" id="GO:0030424">
    <property type="term" value="C:axon"/>
    <property type="evidence" value="ECO:0007669"/>
    <property type="project" value="TreeGrafter"/>
</dbReference>
<dbReference type="InterPro" id="IPR001245">
    <property type="entry name" value="Ser-Thr/Tyr_kinase_cat_dom"/>
</dbReference>
<evidence type="ECO:0000256" key="12">
    <source>
        <dbReference type="SAM" id="MobiDB-lite"/>
    </source>
</evidence>
<dbReference type="SUPFAM" id="SSF48726">
    <property type="entry name" value="Immunoglobulin"/>
    <property type="match status" value="5"/>
</dbReference>
<dbReference type="GO" id="GO:0098632">
    <property type="term" value="F:cell-cell adhesion mediator activity"/>
    <property type="evidence" value="ECO:0007669"/>
    <property type="project" value="TreeGrafter"/>
</dbReference>
<dbReference type="PROSITE" id="PS50011">
    <property type="entry name" value="PROTEIN_KINASE_DOM"/>
    <property type="match status" value="1"/>
</dbReference>
<keyword evidence="6" id="KW-0675">Receptor</keyword>
<feature type="domain" description="Ig-like" evidence="15">
    <location>
        <begin position="397"/>
        <end position="484"/>
    </location>
</feature>
<dbReference type="Gene3D" id="1.10.510.10">
    <property type="entry name" value="Transferase(Phosphotransferase) domain 1"/>
    <property type="match status" value="1"/>
</dbReference>
<dbReference type="InterPro" id="IPR008266">
    <property type="entry name" value="Tyr_kinase_AS"/>
</dbReference>
<dbReference type="Pfam" id="PF07679">
    <property type="entry name" value="I-set"/>
    <property type="match status" value="1"/>
</dbReference>
<dbReference type="Pfam" id="PF13927">
    <property type="entry name" value="Ig_3"/>
    <property type="match status" value="4"/>
</dbReference>
<dbReference type="InterPro" id="IPR020635">
    <property type="entry name" value="Tyr_kinase_cat_dom"/>
</dbReference>
<keyword evidence="10" id="KW-0067">ATP-binding</keyword>
<dbReference type="InterPro" id="IPR011009">
    <property type="entry name" value="Kinase-like_dom_sf"/>
</dbReference>
<dbReference type="InterPro" id="IPR036179">
    <property type="entry name" value="Ig-like_dom_sf"/>
</dbReference>
<keyword evidence="11" id="KW-0479">Metal-binding</keyword>
<dbReference type="InterPro" id="IPR007110">
    <property type="entry name" value="Ig-like_dom"/>
</dbReference>
<comment type="caution">
    <text evidence="16">The sequence shown here is derived from an EMBL/GenBank/DDBJ whole genome shotgun (WGS) entry which is preliminary data.</text>
</comment>
<dbReference type="GO" id="GO:0070593">
    <property type="term" value="P:dendrite self-avoidance"/>
    <property type="evidence" value="ECO:0007669"/>
    <property type="project" value="TreeGrafter"/>
</dbReference>
<evidence type="ECO:0000256" key="10">
    <source>
        <dbReference type="PIRSR" id="PIRSR000615-2"/>
    </source>
</evidence>
<dbReference type="GO" id="GO:0019199">
    <property type="term" value="F:transmembrane receptor protein kinase activity"/>
    <property type="evidence" value="ECO:0007669"/>
    <property type="project" value="UniProtKB-ARBA"/>
</dbReference>
<evidence type="ECO:0000259" key="14">
    <source>
        <dbReference type="PROSITE" id="PS50011"/>
    </source>
</evidence>
<dbReference type="GO" id="GO:0005524">
    <property type="term" value="F:ATP binding"/>
    <property type="evidence" value="ECO:0007669"/>
    <property type="project" value="UniProtKB-KW"/>
</dbReference>
<keyword evidence="5" id="KW-1015">Disulfide bond</keyword>
<evidence type="ECO:0000256" key="9">
    <source>
        <dbReference type="PIRSR" id="PIRSR000615-1"/>
    </source>
</evidence>
<dbReference type="PROSITE" id="PS50835">
    <property type="entry name" value="IG_LIKE"/>
    <property type="match status" value="5"/>
</dbReference>
<keyword evidence="11" id="KW-0460">Magnesium</keyword>
<evidence type="ECO:0000256" key="7">
    <source>
        <dbReference type="ARBA" id="ARBA00023180"/>
    </source>
</evidence>
<evidence type="ECO:0000256" key="8">
    <source>
        <dbReference type="ARBA" id="ARBA00023319"/>
    </source>
</evidence>
<sequence length="937" mass="100875">MVARSNGTLPLVVTGAGAPRLELAPSDQLVRAGGSARFDCRYSGADTVHWEVGHQGPVGDDRRYSVLANNSLVVLSAGPEDEQWYHCVAGGTSDSVPVQRYSARLQLAYLKPLTAQSVEPAPSVQGVHVVAEGRPAQLTCLAPAGLPPPALRWLDPAGADVTDRTQPQLEGAALLSLDSSQVNVEGNYSCVAENLAGNSSLLVQILVATPPELLSGPVDLVVDEGERTELTCQFRGLQHPYTTVSWLRDGRPVQPGQVFSGNGSLVIPLTKLSHAGRYQCVVNSTGFPDPYRSSAARLTVKEKLKFAPRPVNRGLELGKTGRLYCRASGSTPPTVRWVKLRADGQLVLDWPPHVTDENGTLVFRPVQEADGGRYSCVATNPQGFINATINVTIIVTPKFLVTPSNPTEAVVGQPLLLDCQAYGRPEPSVQWDRNSRLNDFDDTRFTRLENGSLYISELLMSDTGHYGCIAGNSAGFSRNEIQLLVRSTVAELRGGAVTPGVAADDGAMMTRTVAITVSVAAAYLLLVAGLMVWCRYRRLRRKQQYLRTSAEGTSVLLAKPDRTEVLPPGSSSGGPVARYVGCPRSDESCAPGTSSPSRLSPSVLGSARLSPARYNSYQSIRSDSSSQPSSHPSSQQSRQSAGSAATGGTCDRRDLRPVMALGKGEFGDVYLAGGRCGSEPSAADNSMVMVKALMDVRDEQAVTEFAREAELFGKLSPHAAVARCVALLREAEPHLLVLEYSDWGDLKQFLLATRRDTTRGLPKPPPISAQHAYGVCYQLAAGLEHIHSQRFVHRDVAARNCLITSRLAVKLSCPRLCRDAYRDEYSLVRGEPVPLRWLPAEAALEDDFSSRSDCWSWAVLCWEVLCQGQRPHAALSDEQLTRRLAADGAPPPLPVPGDTPAPLAAAMARCWASSPRDRPDMADVVRTLAVPDASETE</sequence>
<keyword evidence="16" id="KW-0418">Kinase</keyword>
<evidence type="ECO:0000256" key="1">
    <source>
        <dbReference type="ARBA" id="ARBA00004167"/>
    </source>
</evidence>
<keyword evidence="10" id="KW-0547">Nucleotide-binding</keyword>
<name>A0A6A4WP46_AMPAM</name>
<feature type="domain" description="Ig-like" evidence="15">
    <location>
        <begin position="19"/>
        <end position="99"/>
    </location>
</feature>
<feature type="domain" description="Ig-like" evidence="15">
    <location>
        <begin position="211"/>
        <end position="299"/>
    </location>
</feature>
<evidence type="ECO:0000256" key="6">
    <source>
        <dbReference type="ARBA" id="ARBA00023170"/>
    </source>
</evidence>
<keyword evidence="16" id="KW-0808">Transferase</keyword>
<dbReference type="PIRSF" id="PIRSF000615">
    <property type="entry name" value="TyrPK_CSF1-R"/>
    <property type="match status" value="1"/>
</dbReference>
<feature type="domain" description="Ig-like" evidence="15">
    <location>
        <begin position="308"/>
        <end position="392"/>
    </location>
</feature>
<organism evidence="16 17">
    <name type="scientific">Amphibalanus amphitrite</name>
    <name type="common">Striped barnacle</name>
    <name type="synonym">Balanus amphitrite</name>
    <dbReference type="NCBI Taxonomy" id="1232801"/>
    <lineage>
        <taxon>Eukaryota</taxon>
        <taxon>Metazoa</taxon>
        <taxon>Ecdysozoa</taxon>
        <taxon>Arthropoda</taxon>
        <taxon>Crustacea</taxon>
        <taxon>Multicrustacea</taxon>
        <taxon>Cirripedia</taxon>
        <taxon>Thoracica</taxon>
        <taxon>Thoracicalcarea</taxon>
        <taxon>Balanomorpha</taxon>
        <taxon>Balanoidea</taxon>
        <taxon>Balanidae</taxon>
        <taxon>Amphibalaninae</taxon>
        <taxon>Amphibalanus</taxon>
    </lineage>
</organism>
<evidence type="ECO:0000313" key="16">
    <source>
        <dbReference type="EMBL" id="KAF0304392.1"/>
    </source>
</evidence>
<feature type="binding site" evidence="11">
    <location>
        <position position="800"/>
    </location>
    <ligand>
        <name>Mg(2+)</name>
        <dbReference type="ChEBI" id="CHEBI:18420"/>
    </ligand>
</feature>
<feature type="domain" description="Protein kinase" evidence="14">
    <location>
        <begin position="655"/>
        <end position="930"/>
    </location>
</feature>
<feature type="region of interest" description="Disordered" evidence="12">
    <location>
        <begin position="617"/>
        <end position="654"/>
    </location>
</feature>
<evidence type="ECO:0000256" key="5">
    <source>
        <dbReference type="ARBA" id="ARBA00023157"/>
    </source>
</evidence>
<keyword evidence="2 13" id="KW-0812">Transmembrane</keyword>
<evidence type="ECO:0000313" key="17">
    <source>
        <dbReference type="Proteomes" id="UP000440578"/>
    </source>
</evidence>
<dbReference type="EMBL" id="VIIS01000851">
    <property type="protein sequence ID" value="KAF0304392.1"/>
    <property type="molecule type" value="Genomic_DNA"/>
</dbReference>
<dbReference type="CDD" id="cd00096">
    <property type="entry name" value="Ig"/>
    <property type="match status" value="1"/>
</dbReference>
<dbReference type="InterPro" id="IPR003599">
    <property type="entry name" value="Ig_sub"/>
</dbReference>